<evidence type="ECO:0000313" key="5">
    <source>
        <dbReference type="EMBL" id="ADD78558.1"/>
    </source>
</evidence>
<dbReference type="EMBL" id="CP001875">
    <property type="protein sequence ID" value="ADD78558.1"/>
    <property type="molecule type" value="Genomic_DNA"/>
</dbReference>
<dbReference type="GO" id="GO:0004844">
    <property type="term" value="F:uracil DNA N-glycosylase activity"/>
    <property type="evidence" value="ECO:0007669"/>
    <property type="project" value="TreeGrafter"/>
</dbReference>
<sequence length="184" mass="20687">MSGCKTQRKARSPMSEHNITDIIAPDLNVLFCGINPGQSTAHTGYHFAHPGNRFWKVIHLAGFTEQQLKPEEEQRLLETGCGITMLVERPTIQANELGGDELRDGGQRLMDKVLRYQPAALAILGKDAFKRAFRQSKVEWGEQPIYMGKTQVWVLPNPSGLNRASLEEMVAMYRQMYDALQAQG</sequence>
<dbReference type="InterPro" id="IPR036895">
    <property type="entry name" value="Uracil-DNA_glycosylase-like_sf"/>
</dbReference>
<dbReference type="PANTHER" id="PTHR12159:SF9">
    <property type="entry name" value="G_T MISMATCH-SPECIFIC THYMINE DNA GLYCOSYLASE"/>
    <property type="match status" value="1"/>
</dbReference>
<evidence type="ECO:0000313" key="6">
    <source>
        <dbReference type="Proteomes" id="UP000001702"/>
    </source>
</evidence>
<keyword evidence="1" id="KW-0227">DNA damage</keyword>
<organism evidence="5 6">
    <name type="scientific">Pantoea ananatis (strain LMG 20103)</name>
    <dbReference type="NCBI Taxonomy" id="706191"/>
    <lineage>
        <taxon>Bacteria</taxon>
        <taxon>Pseudomonadati</taxon>
        <taxon>Pseudomonadota</taxon>
        <taxon>Gammaproteobacteria</taxon>
        <taxon>Enterobacterales</taxon>
        <taxon>Erwiniaceae</taxon>
        <taxon>Pantoea</taxon>
    </lineage>
</organism>
<evidence type="ECO:0000256" key="3">
    <source>
        <dbReference type="ARBA" id="ARBA00023204"/>
    </source>
</evidence>
<dbReference type="PANTHER" id="PTHR12159">
    <property type="entry name" value="G/T AND G/U MISMATCH-SPECIFIC DNA GLYCOSYLASE"/>
    <property type="match status" value="1"/>
</dbReference>
<dbReference type="InterPro" id="IPR005122">
    <property type="entry name" value="Uracil-DNA_glycosylase-like"/>
</dbReference>
<name>D4GN66_PANAM</name>
<dbReference type="CDD" id="cd10028">
    <property type="entry name" value="UDG-F2_TDG_MUG"/>
    <property type="match status" value="1"/>
</dbReference>
<keyword evidence="6" id="KW-1185">Reference proteome</keyword>
<keyword evidence="2" id="KW-0378">Hydrolase</keyword>
<dbReference type="GO" id="GO:0008263">
    <property type="term" value="F:pyrimidine-specific mismatch base pair DNA N-glycosylase activity"/>
    <property type="evidence" value="ECO:0007669"/>
    <property type="project" value="TreeGrafter"/>
</dbReference>
<evidence type="ECO:0000256" key="1">
    <source>
        <dbReference type="ARBA" id="ARBA00022763"/>
    </source>
</evidence>
<dbReference type="KEGG" id="pam:PANA_3391"/>
<dbReference type="Pfam" id="PF03167">
    <property type="entry name" value="UDG"/>
    <property type="match status" value="1"/>
</dbReference>
<dbReference type="GO" id="GO:0006285">
    <property type="term" value="P:base-excision repair, AP site formation"/>
    <property type="evidence" value="ECO:0007669"/>
    <property type="project" value="InterPro"/>
</dbReference>
<dbReference type="InterPro" id="IPR015637">
    <property type="entry name" value="MUG/TDG"/>
</dbReference>
<dbReference type="Gene3D" id="3.40.470.10">
    <property type="entry name" value="Uracil-DNA glycosylase-like domain"/>
    <property type="match status" value="1"/>
</dbReference>
<reference evidence="5 6" key="1">
    <citation type="journal article" date="2010" name="J. Bacteriol.">
        <title>Genome sequence of Pantoea ananatis LMG20103, the causative agent of Eucalyptus blight and dieback.</title>
        <authorList>
            <person name="De Maayer P."/>
            <person name="Chan W.Y."/>
            <person name="Venter S.N."/>
            <person name="Toth I.K."/>
            <person name="Birch P.R."/>
            <person name="Joubert F."/>
            <person name="Coutinho T.A."/>
        </authorList>
    </citation>
    <scope>NUCLEOTIDE SEQUENCE [LARGE SCALE GENOMIC DNA]</scope>
    <source>
        <strain evidence="5 6">LMG 20103</strain>
    </source>
</reference>
<dbReference type="Proteomes" id="UP000001702">
    <property type="component" value="Chromosome"/>
</dbReference>
<accession>D4GN66</accession>
<dbReference type="NCBIfam" id="NF007570">
    <property type="entry name" value="PRK10201.1"/>
    <property type="match status" value="1"/>
</dbReference>
<protein>
    <submittedName>
        <fullName evidence="5">Mug</fullName>
    </submittedName>
</protein>
<dbReference type="HOGENOM" id="CLU_042829_3_0_6"/>
<dbReference type="STRING" id="706191.PANA_3391"/>
<keyword evidence="3" id="KW-0234">DNA repair</keyword>
<dbReference type="SUPFAM" id="SSF52141">
    <property type="entry name" value="Uracil-DNA glycosylase-like"/>
    <property type="match status" value="1"/>
</dbReference>
<proteinExistence type="predicted"/>
<gene>
    <name evidence="5" type="primary">mug</name>
    <name evidence="5" type="ordered locus">PANA_3391</name>
</gene>
<evidence type="ECO:0000259" key="4">
    <source>
        <dbReference type="Pfam" id="PF03167"/>
    </source>
</evidence>
<evidence type="ECO:0000256" key="2">
    <source>
        <dbReference type="ARBA" id="ARBA00022801"/>
    </source>
</evidence>
<feature type="domain" description="Uracil-DNA glycosylase-like" evidence="4">
    <location>
        <begin position="23"/>
        <end position="181"/>
    </location>
</feature>
<dbReference type="AlphaFoldDB" id="D4GN66"/>
<dbReference type="eggNOG" id="COG3663">
    <property type="taxonomic scope" value="Bacteria"/>
</dbReference>